<keyword evidence="4" id="KW-1185">Reference proteome</keyword>
<organism evidence="3 4">
    <name type="scientific">Streptosporangium algeriense</name>
    <dbReference type="NCBI Taxonomy" id="1682748"/>
    <lineage>
        <taxon>Bacteria</taxon>
        <taxon>Bacillati</taxon>
        <taxon>Actinomycetota</taxon>
        <taxon>Actinomycetes</taxon>
        <taxon>Streptosporangiales</taxon>
        <taxon>Streptosporangiaceae</taxon>
        <taxon>Streptosporangium</taxon>
    </lineage>
</organism>
<gene>
    <name evidence="3" type="ORF">ACFQ08_07565</name>
</gene>
<feature type="chain" id="PRO_5046204036" evidence="2">
    <location>
        <begin position="25"/>
        <end position="84"/>
    </location>
</feature>
<proteinExistence type="predicted"/>
<keyword evidence="2" id="KW-0732">Signal</keyword>
<dbReference type="Proteomes" id="UP001597024">
    <property type="component" value="Unassembled WGS sequence"/>
</dbReference>
<dbReference type="PROSITE" id="PS51257">
    <property type="entry name" value="PROKAR_LIPOPROTEIN"/>
    <property type="match status" value="1"/>
</dbReference>
<reference evidence="4" key="1">
    <citation type="journal article" date="2019" name="Int. J. Syst. Evol. Microbiol.">
        <title>The Global Catalogue of Microorganisms (GCM) 10K type strain sequencing project: providing services to taxonomists for standard genome sequencing and annotation.</title>
        <authorList>
            <consortium name="The Broad Institute Genomics Platform"/>
            <consortium name="The Broad Institute Genome Sequencing Center for Infectious Disease"/>
            <person name="Wu L."/>
            <person name="Ma J."/>
        </authorList>
    </citation>
    <scope>NUCLEOTIDE SEQUENCE [LARGE SCALE GENOMIC DNA]</scope>
    <source>
        <strain evidence="4">CCUG 62974</strain>
    </source>
</reference>
<feature type="signal peptide" evidence="2">
    <location>
        <begin position="1"/>
        <end position="24"/>
    </location>
</feature>
<evidence type="ECO:0000313" key="3">
    <source>
        <dbReference type="EMBL" id="MFD0884410.1"/>
    </source>
</evidence>
<evidence type="ECO:0000256" key="1">
    <source>
        <dbReference type="SAM" id="MobiDB-lite"/>
    </source>
</evidence>
<accession>A0ABW3DKI3</accession>
<feature type="region of interest" description="Disordered" evidence="1">
    <location>
        <begin position="27"/>
        <end position="54"/>
    </location>
</feature>
<protein>
    <submittedName>
        <fullName evidence="3">Uncharacterized protein</fullName>
    </submittedName>
</protein>
<evidence type="ECO:0000313" key="4">
    <source>
        <dbReference type="Proteomes" id="UP001597024"/>
    </source>
</evidence>
<name>A0ABW3DKI3_9ACTN</name>
<comment type="caution">
    <text evidence="3">The sequence shown here is derived from an EMBL/GenBank/DDBJ whole genome shotgun (WGS) entry which is preliminary data.</text>
</comment>
<evidence type="ECO:0000256" key="2">
    <source>
        <dbReference type="SAM" id="SignalP"/>
    </source>
</evidence>
<sequence length="84" mass="8110">MARFPHNPLVIGPLAVIAALSVAAAGCSGDGAVGSQDSSGRAPGRGTPAERDLSLSAGVWTETGGGGAEVTRVVAVAPGEAWAV</sequence>
<feature type="non-terminal residue" evidence="3">
    <location>
        <position position="84"/>
    </location>
</feature>
<dbReference type="EMBL" id="JBHTHX010000162">
    <property type="protein sequence ID" value="MFD0884410.1"/>
    <property type="molecule type" value="Genomic_DNA"/>
</dbReference>